<comment type="caution">
    <text evidence="2">The sequence shown here is derived from an EMBL/GenBank/DDBJ whole genome shotgun (WGS) entry which is preliminary data.</text>
</comment>
<evidence type="ECO:0000313" key="2">
    <source>
        <dbReference type="EMBL" id="PXF44058.1"/>
    </source>
</evidence>
<name>A0A2V3IPQ5_9FLOR</name>
<sequence length="282" mass="30886">MTARSLPRFLTLILPFFLALCPRSNACARSCSLRFCGGPSRAYIGAAHTPATPAVCKSLSFLRYRPTIRGVGPAHIRLRGRRRFVRASKLGLVPIPFKPVLAPLRVGGGSALALSPLVSNVDRQRLHGACVIVPVRSWHYDRSASPSSAPCVSFRVSVTDIRVDLEWDSRDDLDVFVTQPDGRQVFFQPTSTKGRLLRDDNRRACGRRSPGGLETVVYEGALQLTGAYKVFAEHTRNCGKGSTTWRLRIAVQGRIVHDIGGTTNLPLGGVIEDSRSSFNFTV</sequence>
<keyword evidence="3" id="KW-1185">Reference proteome</keyword>
<proteinExistence type="predicted"/>
<evidence type="ECO:0000313" key="3">
    <source>
        <dbReference type="Proteomes" id="UP000247409"/>
    </source>
</evidence>
<dbReference type="Proteomes" id="UP000247409">
    <property type="component" value="Unassembled WGS sequence"/>
</dbReference>
<reference evidence="2 3" key="1">
    <citation type="journal article" date="2018" name="Mol. Biol. Evol.">
        <title>Analysis of the draft genome of the red seaweed Gracilariopsis chorda provides insights into genome size evolution in Rhodophyta.</title>
        <authorList>
            <person name="Lee J."/>
            <person name="Yang E.C."/>
            <person name="Graf L."/>
            <person name="Yang J.H."/>
            <person name="Qiu H."/>
            <person name="Zel Zion U."/>
            <person name="Chan C.X."/>
            <person name="Stephens T.G."/>
            <person name="Weber A.P.M."/>
            <person name="Boo G.H."/>
            <person name="Boo S.M."/>
            <person name="Kim K.M."/>
            <person name="Shin Y."/>
            <person name="Jung M."/>
            <person name="Lee S.J."/>
            <person name="Yim H.S."/>
            <person name="Lee J.H."/>
            <person name="Bhattacharya D."/>
            <person name="Yoon H.S."/>
        </authorList>
    </citation>
    <scope>NUCLEOTIDE SEQUENCE [LARGE SCALE GENOMIC DNA]</scope>
    <source>
        <strain evidence="2 3">SKKU-2015</strain>
        <tissue evidence="2">Whole body</tissue>
    </source>
</reference>
<dbReference type="EMBL" id="NBIV01000102">
    <property type="protein sequence ID" value="PXF44058.1"/>
    <property type="molecule type" value="Genomic_DNA"/>
</dbReference>
<protein>
    <submittedName>
        <fullName evidence="2">Uncharacterized protein</fullName>
    </submittedName>
</protein>
<accession>A0A2V3IPQ5</accession>
<dbReference type="OrthoDB" id="12527at2759"/>
<dbReference type="AlphaFoldDB" id="A0A2V3IPQ5"/>
<evidence type="ECO:0000256" key="1">
    <source>
        <dbReference type="SAM" id="SignalP"/>
    </source>
</evidence>
<organism evidence="2 3">
    <name type="scientific">Gracilariopsis chorda</name>
    <dbReference type="NCBI Taxonomy" id="448386"/>
    <lineage>
        <taxon>Eukaryota</taxon>
        <taxon>Rhodophyta</taxon>
        <taxon>Florideophyceae</taxon>
        <taxon>Rhodymeniophycidae</taxon>
        <taxon>Gracilariales</taxon>
        <taxon>Gracilariaceae</taxon>
        <taxon>Gracilariopsis</taxon>
    </lineage>
</organism>
<gene>
    <name evidence="2" type="ORF">BWQ96_06139</name>
</gene>
<feature type="signal peptide" evidence="1">
    <location>
        <begin position="1"/>
        <end position="26"/>
    </location>
</feature>
<feature type="chain" id="PRO_5016161981" evidence="1">
    <location>
        <begin position="27"/>
        <end position="282"/>
    </location>
</feature>
<keyword evidence="1" id="KW-0732">Signal</keyword>